<evidence type="ECO:0000313" key="2">
    <source>
        <dbReference type="Proteomes" id="UP000052268"/>
    </source>
</evidence>
<dbReference type="Proteomes" id="UP000052268">
    <property type="component" value="Unassembled WGS sequence"/>
</dbReference>
<dbReference type="AlphaFoldDB" id="A0A0J7XH65"/>
<comment type="caution">
    <text evidence="1">The sequence shown here is derived from an EMBL/GenBank/DDBJ whole genome shotgun (WGS) entry which is preliminary data.</text>
</comment>
<keyword evidence="2" id="KW-1185">Reference proteome</keyword>
<evidence type="ECO:0000313" key="1">
    <source>
        <dbReference type="EMBL" id="KMS51386.1"/>
    </source>
</evidence>
<reference evidence="1 2" key="1">
    <citation type="journal article" date="2015" name="G3 (Bethesda)">
        <title>Insights into Ongoing Evolution of the Hexachlorocyclohexane Catabolic Pathway from Comparative Genomics of Ten Sphingomonadaceae Strains.</title>
        <authorList>
            <person name="Pearce S.L."/>
            <person name="Oakeshott J.G."/>
            <person name="Pandey G."/>
        </authorList>
    </citation>
    <scope>NUCLEOTIDE SEQUENCE [LARGE SCALE GENOMIC DNA]</scope>
    <source>
        <strain evidence="1 2">LL02</strain>
    </source>
</reference>
<proteinExistence type="predicted"/>
<dbReference type="PATRIC" id="fig|1114963.3.peg.4413"/>
<name>A0A0J7XH65_9SPHN</name>
<gene>
    <name evidence="1" type="ORF">V474_03915</name>
</gene>
<protein>
    <submittedName>
        <fullName evidence="1">Uncharacterized protein</fullName>
    </submittedName>
</protein>
<organism evidence="1 2">
    <name type="scientific">Novosphingobium barchaimii LL02</name>
    <dbReference type="NCBI Taxonomy" id="1114963"/>
    <lineage>
        <taxon>Bacteria</taxon>
        <taxon>Pseudomonadati</taxon>
        <taxon>Pseudomonadota</taxon>
        <taxon>Alphaproteobacteria</taxon>
        <taxon>Sphingomonadales</taxon>
        <taxon>Sphingomonadaceae</taxon>
        <taxon>Novosphingobium</taxon>
    </lineage>
</organism>
<accession>A0A0J7XH65</accession>
<sequence length="73" mass="8543">MPGKLRHRTPPYGCVTAANIRYQCRFGGCERHLKMEGQAIFIDSEHKRSIEQKKNKQQEVALYPGLRIIFKRL</sequence>
<dbReference type="EMBL" id="JACU01000012">
    <property type="protein sequence ID" value="KMS51386.1"/>
    <property type="molecule type" value="Genomic_DNA"/>
</dbReference>